<dbReference type="Pfam" id="PF07103">
    <property type="entry name" value="DUF1365"/>
    <property type="match status" value="1"/>
</dbReference>
<sequence>MDSWPEHIRATTTHSRGGDLSRSFTYSIDYVLIDPDAQRGPLLFSRNRFNLASVHDRSHGGPQGKGAGDAWARRVFAEAGLTDYDLRLLTQPRFLGYIFNPVSFWLAMKGDDLLAVIAEVSNPFGDRHSYLCHNPNFEPITPESTLCAEKNMHVSPYLEVSGDYSFNFNVLDNSILIKILLTQGNQTLFANLRGTRAPLTNRAILWAALRRPFGPLRTVALIYWQALLLKLRGATYRTRPAPPEKEITR</sequence>
<evidence type="ECO:0000313" key="1">
    <source>
        <dbReference type="EMBL" id="SHH79071.1"/>
    </source>
</evidence>
<dbReference type="InterPro" id="IPR010775">
    <property type="entry name" value="DUF1365"/>
</dbReference>
<keyword evidence="2" id="KW-1185">Reference proteome</keyword>
<proteinExistence type="predicted"/>
<organism evidence="1 2">
    <name type="scientific">Cognatishimia maritima</name>
    <dbReference type="NCBI Taxonomy" id="870908"/>
    <lineage>
        <taxon>Bacteria</taxon>
        <taxon>Pseudomonadati</taxon>
        <taxon>Pseudomonadota</taxon>
        <taxon>Alphaproteobacteria</taxon>
        <taxon>Rhodobacterales</taxon>
        <taxon>Paracoccaceae</taxon>
        <taxon>Cognatishimia</taxon>
    </lineage>
</organism>
<evidence type="ECO:0000313" key="2">
    <source>
        <dbReference type="Proteomes" id="UP000184211"/>
    </source>
</evidence>
<dbReference type="AlphaFoldDB" id="A0A1M5VV11"/>
<reference evidence="2" key="1">
    <citation type="submission" date="2016-11" db="EMBL/GenBank/DDBJ databases">
        <authorList>
            <person name="Varghese N."/>
            <person name="Submissions S."/>
        </authorList>
    </citation>
    <scope>NUCLEOTIDE SEQUENCE [LARGE SCALE GENOMIC DNA]</scope>
    <source>
        <strain evidence="2">DSM 28223</strain>
    </source>
</reference>
<accession>A0A1M5VV11</accession>
<protein>
    <recommendedName>
        <fullName evidence="3">Cyclopropane-fatty-acyl-phospholipid synthase</fullName>
    </recommendedName>
</protein>
<name>A0A1M5VV11_9RHOB</name>
<dbReference type="PANTHER" id="PTHR33973">
    <property type="entry name" value="OS07G0153300 PROTEIN"/>
    <property type="match status" value="1"/>
</dbReference>
<dbReference type="OrthoDB" id="9778801at2"/>
<dbReference type="EMBL" id="FQWM01000009">
    <property type="protein sequence ID" value="SHH79071.1"/>
    <property type="molecule type" value="Genomic_DNA"/>
</dbReference>
<dbReference type="Proteomes" id="UP000184211">
    <property type="component" value="Unassembled WGS sequence"/>
</dbReference>
<gene>
    <name evidence="1" type="ORF">SAMN04488044_3275</name>
</gene>
<dbReference type="PANTHER" id="PTHR33973:SF4">
    <property type="entry name" value="OS07G0153300 PROTEIN"/>
    <property type="match status" value="1"/>
</dbReference>
<dbReference type="STRING" id="870908.SAMN04488044_3275"/>
<evidence type="ECO:0008006" key="3">
    <source>
        <dbReference type="Google" id="ProtNLM"/>
    </source>
</evidence>